<dbReference type="PANTHER" id="PTHR24185">
    <property type="entry name" value="CALCIUM-INDEPENDENT PHOSPHOLIPASE A2-GAMMA"/>
    <property type="match status" value="1"/>
</dbReference>
<dbReference type="RefSeq" id="XP_013283653.1">
    <property type="nucleotide sequence ID" value="XM_013428199.1"/>
</dbReference>
<keyword evidence="3" id="KW-0862">Zinc</keyword>
<organism evidence="6 7">
    <name type="scientific">Fonsecaea pedrosoi CBS 271.37</name>
    <dbReference type="NCBI Taxonomy" id="1442368"/>
    <lineage>
        <taxon>Eukaryota</taxon>
        <taxon>Fungi</taxon>
        <taxon>Dikarya</taxon>
        <taxon>Ascomycota</taxon>
        <taxon>Pezizomycotina</taxon>
        <taxon>Eurotiomycetes</taxon>
        <taxon>Chaetothyriomycetidae</taxon>
        <taxon>Chaetothyriales</taxon>
        <taxon>Herpotrichiellaceae</taxon>
        <taxon>Fonsecaea</taxon>
    </lineage>
</organism>
<dbReference type="InterPro" id="IPR017907">
    <property type="entry name" value="Znf_RING_CS"/>
</dbReference>
<keyword evidence="4" id="KW-0443">Lipid metabolism</keyword>
<dbReference type="Pfam" id="PF01734">
    <property type="entry name" value="Patatin"/>
    <property type="match status" value="1"/>
</dbReference>
<sequence length="983" mass="110913">MKRCDHSHWLGLYSQGSEVALLATDRLRTLTKYIQYPDIQKPSLLVLIGNVAKSVALRELFGVKRASGLRSKQSADGVHLHLDPSTIFPGKPIFLADLGLPSQPLKIKSIPREKCHETMSHAIEWITDVPGVPPSDLASRIYARLLFPFTDVFCFFSTDLGGFRQIAIQLAAWLEKGTSSTLPRSTHPRVLIISDKIPPGTASENEAKRAFLWMLYEETTEDPHEQFSDISVVALFPAGSMSVEGRHRRLKERLLDALDHTRTTRDETRHLFSATHFGALFEYARAHLAKTIEQPFSFIKASRTYNPVAPDLGEHLLTFLKHVRTPIELTEFAVPIIASSFLLDSYPPDAHMFDPRSVFQVLYRDILRRLSKSRVLTFDESSDVILMSGFINLVEDQLVEYFGQSVQRGGKASAEIHRENLERFQDRWLSIRSDSTCFSCLRRRPQYNQHCGHCVCQTCVMNFGDQSSDDPWDFKVRRCSLCSVLLPREMVVKVHPPTAGAGVLCIDGGGIRAVIPLEIMKRIRDRIDLPIPFQKFFKLAFGVSSGGLIILAMFHKGWSIERSLDVFEQLAKHTFKRRKGLGIPLLSRLRELIGSYLADGLYAAENIEGALKEVFGTEGSILDYSYATSIGTRIGLPVATVHDRPSCRIFTNYNGVGTQDRHLGEPVERSPAEVADEATDQVIKPKDGLGRVPVWEIFFPPKHIDEVGTFQDAGPLENDPLISALSEFTSAFPLTEEPDFVISLGTGQPKSDTASTTLTAHPWKNKALPRLYRLFWEKMRDKKVRQAFQTNPRYHRLDVEFDRAEPRLDDTKTMSELRSKVQVDDSLSRTIDSIARHMLASLFYFELESIPEKINGKFVAVGYIQCSERRRGGAFSLLLHRLSCCSATFFLDEHPVTGNFGDSSFLDADGNFRKRVELSVSDKFTVRLKQGRSEPCNISGSPYSLQKLILAQDLAAHLGTANHRKRKREWAYGQCATKRRRVL</sequence>
<dbReference type="PANTHER" id="PTHR24185:SF8">
    <property type="entry name" value="PNPLA DOMAIN-CONTAINING PROTEIN"/>
    <property type="match status" value="1"/>
</dbReference>
<dbReference type="CDD" id="cd07199">
    <property type="entry name" value="Pat17_PNPLA8_PNPLA9_like"/>
    <property type="match status" value="1"/>
</dbReference>
<dbReference type="GeneID" id="25305950"/>
<gene>
    <name evidence="6" type="ORF">Z517_06460</name>
</gene>
<dbReference type="VEuPathDB" id="FungiDB:Z517_06460"/>
<keyword evidence="2" id="KW-0863">Zinc-finger</keyword>
<reference evidence="6 7" key="1">
    <citation type="submission" date="2015-01" db="EMBL/GenBank/DDBJ databases">
        <title>The Genome Sequence of Fonsecaea pedrosoi CBS 271.37.</title>
        <authorList>
            <consortium name="The Broad Institute Genomics Platform"/>
            <person name="Cuomo C."/>
            <person name="de Hoog S."/>
            <person name="Gorbushina A."/>
            <person name="Stielow B."/>
            <person name="Teixiera M."/>
            <person name="Abouelleil A."/>
            <person name="Chapman S.B."/>
            <person name="Priest M."/>
            <person name="Young S.K."/>
            <person name="Wortman J."/>
            <person name="Nusbaum C."/>
            <person name="Birren B."/>
        </authorList>
    </citation>
    <scope>NUCLEOTIDE SEQUENCE [LARGE SCALE GENOMIC DNA]</scope>
    <source>
        <strain evidence="6 7">CBS 271.37</strain>
    </source>
</reference>
<dbReference type="Gene3D" id="3.40.1090.10">
    <property type="entry name" value="Cytosolic phospholipase A2 catalytic domain"/>
    <property type="match status" value="1"/>
</dbReference>
<dbReference type="GO" id="GO:0047499">
    <property type="term" value="F:calcium-independent phospholipase A2 activity"/>
    <property type="evidence" value="ECO:0007669"/>
    <property type="project" value="TreeGrafter"/>
</dbReference>
<dbReference type="GO" id="GO:0019369">
    <property type="term" value="P:arachidonate metabolic process"/>
    <property type="evidence" value="ECO:0007669"/>
    <property type="project" value="TreeGrafter"/>
</dbReference>
<evidence type="ECO:0000256" key="1">
    <source>
        <dbReference type="ARBA" id="ARBA00022723"/>
    </source>
</evidence>
<evidence type="ECO:0000313" key="6">
    <source>
        <dbReference type="EMBL" id="KIW79845.1"/>
    </source>
</evidence>
<dbReference type="InterPro" id="IPR002641">
    <property type="entry name" value="PNPLA_dom"/>
</dbReference>
<protein>
    <recommendedName>
        <fullName evidence="5">PNPLA domain-containing protein</fullName>
    </recommendedName>
</protein>
<dbReference type="AlphaFoldDB" id="A0A0D2GMS8"/>
<dbReference type="PROSITE" id="PS00518">
    <property type="entry name" value="ZF_RING_1"/>
    <property type="match status" value="1"/>
</dbReference>
<proteinExistence type="predicted"/>
<dbReference type="STRING" id="1442368.A0A0D2GMS8"/>
<evidence type="ECO:0000256" key="4">
    <source>
        <dbReference type="ARBA" id="ARBA00023098"/>
    </source>
</evidence>
<keyword evidence="7" id="KW-1185">Reference proteome</keyword>
<dbReference type="InterPro" id="IPR016035">
    <property type="entry name" value="Acyl_Trfase/lysoPLipase"/>
</dbReference>
<dbReference type="SUPFAM" id="SSF52151">
    <property type="entry name" value="FabD/lysophospholipase-like"/>
    <property type="match status" value="1"/>
</dbReference>
<dbReference type="EMBL" id="KN846972">
    <property type="protein sequence ID" value="KIW79845.1"/>
    <property type="molecule type" value="Genomic_DNA"/>
</dbReference>
<evidence type="ECO:0000313" key="7">
    <source>
        <dbReference type="Proteomes" id="UP000053029"/>
    </source>
</evidence>
<feature type="domain" description="PNPLA" evidence="5">
    <location>
        <begin position="504"/>
        <end position="617"/>
    </location>
</feature>
<evidence type="ECO:0000256" key="2">
    <source>
        <dbReference type="ARBA" id="ARBA00022771"/>
    </source>
</evidence>
<evidence type="ECO:0000259" key="5">
    <source>
        <dbReference type="Pfam" id="PF01734"/>
    </source>
</evidence>
<dbReference type="GO" id="GO:0046486">
    <property type="term" value="P:glycerolipid metabolic process"/>
    <property type="evidence" value="ECO:0007669"/>
    <property type="project" value="UniProtKB-ARBA"/>
</dbReference>
<dbReference type="Proteomes" id="UP000053029">
    <property type="component" value="Unassembled WGS sequence"/>
</dbReference>
<dbReference type="HOGENOM" id="CLU_003059_1_1_1"/>
<dbReference type="OrthoDB" id="4145609at2759"/>
<name>A0A0D2GMS8_9EURO</name>
<dbReference type="GO" id="GO:0008270">
    <property type="term" value="F:zinc ion binding"/>
    <property type="evidence" value="ECO:0007669"/>
    <property type="project" value="UniProtKB-KW"/>
</dbReference>
<evidence type="ECO:0000256" key="3">
    <source>
        <dbReference type="ARBA" id="ARBA00022833"/>
    </source>
</evidence>
<keyword evidence="1" id="KW-0479">Metal-binding</keyword>
<dbReference type="GO" id="GO:0016020">
    <property type="term" value="C:membrane"/>
    <property type="evidence" value="ECO:0007669"/>
    <property type="project" value="TreeGrafter"/>
</dbReference>
<accession>A0A0D2GMS8</accession>